<protein>
    <submittedName>
        <fullName evidence="5">Transcriptional regulator, TetR family</fullName>
    </submittedName>
</protein>
<name>A0A239G5T6_9SPHN</name>
<proteinExistence type="predicted"/>
<evidence type="ECO:0000256" key="3">
    <source>
        <dbReference type="SAM" id="MobiDB-lite"/>
    </source>
</evidence>
<dbReference type="InterPro" id="IPR001647">
    <property type="entry name" value="HTH_TetR"/>
</dbReference>
<feature type="DNA-binding region" description="H-T-H motif" evidence="2">
    <location>
        <begin position="235"/>
        <end position="254"/>
    </location>
</feature>
<evidence type="ECO:0000313" key="5">
    <source>
        <dbReference type="EMBL" id="SNS63803.1"/>
    </source>
</evidence>
<dbReference type="PANTHER" id="PTHR30055:SF226">
    <property type="entry name" value="HTH-TYPE TRANSCRIPTIONAL REGULATOR PKSA"/>
    <property type="match status" value="1"/>
</dbReference>
<feature type="DNA-binding region" description="H-T-H motif" evidence="2">
    <location>
        <begin position="26"/>
        <end position="45"/>
    </location>
</feature>
<dbReference type="SUPFAM" id="SSF46689">
    <property type="entry name" value="Homeodomain-like"/>
    <property type="match status" value="2"/>
</dbReference>
<sequence length="389" mass="41616">MANDAAHKIADAAARHCLDAGLGSVTMRSVAAAAGVAPSAVAYHFKTRDRLLVAILDRLSFGIQAWRDGARDQLATAAAQSLGHGAMAAVALSGFIHMQGLASVTAREVARALRTTESADAAAGIVAQIHQQGRLFWQSLPVFAGDDAETRAIWAGVIEGLVPLAMLDRNPITRHGRIIQILMRLEDRLAGRAPRPFDDAPLPPAQDRPSRPTGKQEIVEATIRLSGRVGIEGLTHRNIAAEAGLSVASTTYFYPAKEDIIADAAHELQTRAINAIVSGDSPLPQFMSRIALDLEGGERAELAALTAFSTAAVRHGELRELADTFLKLRGIDALRWLDARGCSGVDRLDGIIWSAASTALVDQALQRPQDQRVAFLDAISSTWMHRLFG</sequence>
<evidence type="ECO:0000256" key="1">
    <source>
        <dbReference type="ARBA" id="ARBA00023125"/>
    </source>
</evidence>
<dbReference type="InterPro" id="IPR050109">
    <property type="entry name" value="HTH-type_TetR-like_transc_reg"/>
</dbReference>
<gene>
    <name evidence="5" type="ORF">SAMN06295912_11120</name>
</gene>
<dbReference type="OrthoDB" id="7477595at2"/>
<dbReference type="GO" id="GO:0003700">
    <property type="term" value="F:DNA-binding transcription factor activity"/>
    <property type="evidence" value="ECO:0007669"/>
    <property type="project" value="TreeGrafter"/>
</dbReference>
<keyword evidence="6" id="KW-1185">Reference proteome</keyword>
<dbReference type="Proteomes" id="UP000198281">
    <property type="component" value="Unassembled WGS sequence"/>
</dbReference>
<organism evidence="5 6">
    <name type="scientific">Edaphosphingomonas laterariae</name>
    <dbReference type="NCBI Taxonomy" id="861865"/>
    <lineage>
        <taxon>Bacteria</taxon>
        <taxon>Pseudomonadati</taxon>
        <taxon>Pseudomonadota</taxon>
        <taxon>Alphaproteobacteria</taxon>
        <taxon>Sphingomonadales</taxon>
        <taxon>Rhizorhabdaceae</taxon>
        <taxon>Edaphosphingomonas</taxon>
    </lineage>
</organism>
<dbReference type="Pfam" id="PF00440">
    <property type="entry name" value="TetR_N"/>
    <property type="match status" value="2"/>
</dbReference>
<dbReference type="AlphaFoldDB" id="A0A239G5T6"/>
<evidence type="ECO:0000256" key="2">
    <source>
        <dbReference type="PROSITE-ProRule" id="PRU00335"/>
    </source>
</evidence>
<evidence type="ECO:0000259" key="4">
    <source>
        <dbReference type="PROSITE" id="PS50977"/>
    </source>
</evidence>
<keyword evidence="1 2" id="KW-0238">DNA-binding</keyword>
<dbReference type="PANTHER" id="PTHR30055">
    <property type="entry name" value="HTH-TYPE TRANSCRIPTIONAL REGULATOR RUTR"/>
    <property type="match status" value="1"/>
</dbReference>
<dbReference type="EMBL" id="FZOS01000011">
    <property type="protein sequence ID" value="SNS63803.1"/>
    <property type="molecule type" value="Genomic_DNA"/>
</dbReference>
<dbReference type="RefSeq" id="WP_089219770.1">
    <property type="nucleotide sequence ID" value="NZ_FZOS01000011.1"/>
</dbReference>
<evidence type="ECO:0000313" key="6">
    <source>
        <dbReference type="Proteomes" id="UP000198281"/>
    </source>
</evidence>
<feature type="region of interest" description="Disordered" evidence="3">
    <location>
        <begin position="193"/>
        <end position="215"/>
    </location>
</feature>
<feature type="domain" description="HTH tetR-type" evidence="4">
    <location>
        <begin position="3"/>
        <end position="63"/>
    </location>
</feature>
<reference evidence="6" key="1">
    <citation type="submission" date="2017-06" db="EMBL/GenBank/DDBJ databases">
        <authorList>
            <person name="Varghese N."/>
            <person name="Submissions S."/>
        </authorList>
    </citation>
    <scope>NUCLEOTIDE SEQUENCE [LARGE SCALE GENOMIC DNA]</scope>
    <source>
        <strain evidence="6">LNB2</strain>
    </source>
</reference>
<accession>A0A239G5T6</accession>
<dbReference type="Gene3D" id="1.10.357.10">
    <property type="entry name" value="Tetracycline Repressor, domain 2"/>
    <property type="match status" value="2"/>
</dbReference>
<dbReference type="InterPro" id="IPR009057">
    <property type="entry name" value="Homeodomain-like_sf"/>
</dbReference>
<dbReference type="PROSITE" id="PS50977">
    <property type="entry name" value="HTH_TETR_2"/>
    <property type="match status" value="2"/>
</dbReference>
<dbReference type="GO" id="GO:0000976">
    <property type="term" value="F:transcription cis-regulatory region binding"/>
    <property type="evidence" value="ECO:0007669"/>
    <property type="project" value="TreeGrafter"/>
</dbReference>
<feature type="domain" description="HTH tetR-type" evidence="4">
    <location>
        <begin position="212"/>
        <end position="272"/>
    </location>
</feature>